<dbReference type="EC" id="3.1.1.11" evidence="3"/>
<name>A0A1R3JY66_9ROSI</name>
<feature type="chain" id="PRO_5010379385" description="pectinesterase" evidence="8">
    <location>
        <begin position="23"/>
        <end position="206"/>
    </location>
</feature>
<protein>
    <recommendedName>
        <fullName evidence="3">pectinesterase</fullName>
        <ecNumber evidence="3">3.1.1.11</ecNumber>
    </recommendedName>
</protein>
<dbReference type="OrthoDB" id="1430376at2759"/>
<dbReference type="SUPFAM" id="SSF101148">
    <property type="entry name" value="Plant invertase/pectin methylesterase inhibitor"/>
    <property type="match status" value="1"/>
</dbReference>
<evidence type="ECO:0000256" key="1">
    <source>
        <dbReference type="ARBA" id="ARBA00006027"/>
    </source>
</evidence>
<dbReference type="NCBIfam" id="TIGR01614">
    <property type="entry name" value="PME_inhib"/>
    <property type="match status" value="1"/>
</dbReference>
<dbReference type="Pfam" id="PF04043">
    <property type="entry name" value="PMEI"/>
    <property type="match status" value="1"/>
</dbReference>
<dbReference type="PANTHER" id="PTHR31080:SF64">
    <property type="entry name" value="PLANT INVERTASE_PECTIN METHYLESTERASE INHIBITOR SUPERFAMILY PROTEIN"/>
    <property type="match status" value="1"/>
</dbReference>
<keyword evidence="11" id="KW-1185">Reference proteome</keyword>
<sequence length="206" mass="22227">MKTQLSLLFVTFLFLFLHPTLSFPVATDPNGATQTDNADFIRTSCNATVYPDICFSSLSPYANAVRQDPARLARLAISVSLSNVRYVAAYVSKISSESNFGGDKRASDSVRVCVETIGDAVDEITDSLKQMRELVAPGSESFSSQMANVRTLLSSASTDEDTCTDAFEDVADGPIKADIFDKIAKVEKYTSNALALVTSYAKMGSN</sequence>
<evidence type="ECO:0000259" key="9">
    <source>
        <dbReference type="SMART" id="SM00856"/>
    </source>
</evidence>
<comment type="caution">
    <text evidence="10">The sequence shown here is derived from an EMBL/GenBank/DDBJ whole genome shotgun (WGS) entry which is preliminary data.</text>
</comment>
<evidence type="ECO:0000256" key="4">
    <source>
        <dbReference type="ARBA" id="ARBA00022729"/>
    </source>
</evidence>
<dbReference type="Proteomes" id="UP000187203">
    <property type="component" value="Unassembled WGS sequence"/>
</dbReference>
<evidence type="ECO:0000256" key="7">
    <source>
        <dbReference type="ARBA" id="ARBA00038471"/>
    </source>
</evidence>
<evidence type="ECO:0000256" key="5">
    <source>
        <dbReference type="ARBA" id="ARBA00023157"/>
    </source>
</evidence>
<evidence type="ECO:0000256" key="6">
    <source>
        <dbReference type="ARBA" id="ARBA00023180"/>
    </source>
</evidence>
<comment type="similarity">
    <text evidence="2">In the C-terminal section; belongs to the pectinesterase family.</text>
</comment>
<dbReference type="CDD" id="cd15798">
    <property type="entry name" value="PMEI-like_3"/>
    <property type="match status" value="1"/>
</dbReference>
<dbReference type="GO" id="GO:0004857">
    <property type="term" value="F:enzyme inhibitor activity"/>
    <property type="evidence" value="ECO:0007669"/>
    <property type="project" value="InterPro"/>
</dbReference>
<evidence type="ECO:0000313" key="10">
    <source>
        <dbReference type="EMBL" id="OMO99765.1"/>
    </source>
</evidence>
<dbReference type="SMART" id="SM00856">
    <property type="entry name" value="PMEI"/>
    <property type="match status" value="1"/>
</dbReference>
<keyword evidence="6" id="KW-0325">Glycoprotein</keyword>
<comment type="similarity">
    <text evidence="7">Belongs to the PMEI family.</text>
</comment>
<accession>A0A1R3JY66</accession>
<dbReference type="Gene3D" id="1.20.140.40">
    <property type="entry name" value="Invertase/pectin methylesterase inhibitor family protein"/>
    <property type="match status" value="1"/>
</dbReference>
<dbReference type="InterPro" id="IPR051955">
    <property type="entry name" value="PME_Inhibitor"/>
</dbReference>
<proteinExistence type="inferred from homology"/>
<evidence type="ECO:0000256" key="8">
    <source>
        <dbReference type="SAM" id="SignalP"/>
    </source>
</evidence>
<feature type="signal peptide" evidence="8">
    <location>
        <begin position="1"/>
        <end position="22"/>
    </location>
</feature>
<dbReference type="EMBL" id="AWUE01015066">
    <property type="protein sequence ID" value="OMO99765.1"/>
    <property type="molecule type" value="Genomic_DNA"/>
</dbReference>
<dbReference type="FunFam" id="1.20.140.40:FF:000010">
    <property type="entry name" value="Pectinesterase"/>
    <property type="match status" value="1"/>
</dbReference>
<evidence type="ECO:0000256" key="2">
    <source>
        <dbReference type="ARBA" id="ARBA00007786"/>
    </source>
</evidence>
<dbReference type="PANTHER" id="PTHR31080">
    <property type="entry name" value="PECTINESTERASE INHIBITOR-LIKE"/>
    <property type="match status" value="1"/>
</dbReference>
<evidence type="ECO:0000313" key="11">
    <source>
        <dbReference type="Proteomes" id="UP000187203"/>
    </source>
</evidence>
<dbReference type="InterPro" id="IPR035513">
    <property type="entry name" value="Invertase/methylesterase_inhib"/>
</dbReference>
<feature type="domain" description="Pectinesterase inhibitor" evidence="9">
    <location>
        <begin position="36"/>
        <end position="196"/>
    </location>
</feature>
<keyword evidence="4 8" id="KW-0732">Signal</keyword>
<reference evidence="11" key="1">
    <citation type="submission" date="2013-09" db="EMBL/GenBank/DDBJ databases">
        <title>Corchorus olitorius genome sequencing.</title>
        <authorList>
            <person name="Alam M."/>
            <person name="Haque M.S."/>
            <person name="Islam M.S."/>
            <person name="Emdad E.M."/>
            <person name="Islam M.M."/>
            <person name="Ahmed B."/>
            <person name="Halim A."/>
            <person name="Hossen Q.M.M."/>
            <person name="Hossain M.Z."/>
            <person name="Ahmed R."/>
            <person name="Khan M.M."/>
            <person name="Islam R."/>
            <person name="Rashid M.M."/>
            <person name="Khan S.A."/>
            <person name="Rahman M.S."/>
            <person name="Alam M."/>
            <person name="Yahiya A.S."/>
            <person name="Khan M.S."/>
            <person name="Azam M.S."/>
            <person name="Haque T."/>
            <person name="Lashkar M.Z.H."/>
            <person name="Akhand A.I."/>
            <person name="Morshed G."/>
            <person name="Roy S."/>
            <person name="Uddin K.S."/>
            <person name="Rabeya T."/>
            <person name="Hossain A.S."/>
            <person name="Chowdhury A."/>
            <person name="Snigdha A.R."/>
            <person name="Mortoza M.S."/>
            <person name="Matin S.A."/>
            <person name="Hoque S.M.E."/>
            <person name="Islam M.K."/>
            <person name="Roy D.K."/>
            <person name="Haider R."/>
            <person name="Moosa M.M."/>
            <person name="Elias S.M."/>
            <person name="Hasan A.M."/>
            <person name="Jahan S."/>
            <person name="Shafiuddin M."/>
            <person name="Mahmood N."/>
            <person name="Shommy N.S."/>
        </authorList>
    </citation>
    <scope>NUCLEOTIDE SEQUENCE [LARGE SCALE GENOMIC DNA]</scope>
    <source>
        <strain evidence="11">cv. O-4</strain>
    </source>
</reference>
<evidence type="ECO:0000256" key="3">
    <source>
        <dbReference type="ARBA" id="ARBA00013229"/>
    </source>
</evidence>
<organism evidence="10 11">
    <name type="scientific">Corchorus olitorius</name>
    <dbReference type="NCBI Taxonomy" id="93759"/>
    <lineage>
        <taxon>Eukaryota</taxon>
        <taxon>Viridiplantae</taxon>
        <taxon>Streptophyta</taxon>
        <taxon>Embryophyta</taxon>
        <taxon>Tracheophyta</taxon>
        <taxon>Spermatophyta</taxon>
        <taxon>Magnoliopsida</taxon>
        <taxon>eudicotyledons</taxon>
        <taxon>Gunneridae</taxon>
        <taxon>Pentapetalae</taxon>
        <taxon>rosids</taxon>
        <taxon>malvids</taxon>
        <taxon>Malvales</taxon>
        <taxon>Malvaceae</taxon>
        <taxon>Grewioideae</taxon>
        <taxon>Apeibeae</taxon>
        <taxon>Corchorus</taxon>
    </lineage>
</organism>
<dbReference type="InterPro" id="IPR006501">
    <property type="entry name" value="Pectinesterase_inhib_dom"/>
</dbReference>
<comment type="similarity">
    <text evidence="1">In the N-terminal section; belongs to the PMEI family.</text>
</comment>
<dbReference type="GO" id="GO:0030599">
    <property type="term" value="F:pectinesterase activity"/>
    <property type="evidence" value="ECO:0007669"/>
    <property type="project" value="UniProtKB-EC"/>
</dbReference>
<keyword evidence="5" id="KW-1015">Disulfide bond</keyword>
<dbReference type="STRING" id="93759.A0A1R3JY66"/>
<gene>
    <name evidence="10" type="ORF">COLO4_13090</name>
</gene>
<dbReference type="AlphaFoldDB" id="A0A1R3JY66"/>